<dbReference type="Pfam" id="PF13520">
    <property type="entry name" value="AA_permease_2"/>
    <property type="match status" value="1"/>
</dbReference>
<evidence type="ECO:0000256" key="5">
    <source>
        <dbReference type="SAM" id="MobiDB-lite"/>
    </source>
</evidence>
<keyword evidence="3 6" id="KW-1133">Transmembrane helix</keyword>
<feature type="transmembrane region" description="Helical" evidence="6">
    <location>
        <begin position="401"/>
        <end position="421"/>
    </location>
</feature>
<feature type="transmembrane region" description="Helical" evidence="6">
    <location>
        <begin position="216"/>
        <end position="239"/>
    </location>
</feature>
<feature type="transmembrane region" description="Helical" evidence="6">
    <location>
        <begin position="465"/>
        <end position="486"/>
    </location>
</feature>
<evidence type="ECO:0000313" key="8">
    <source>
        <dbReference type="Proteomes" id="UP001556367"/>
    </source>
</evidence>
<dbReference type="InterPro" id="IPR050598">
    <property type="entry name" value="AminoAcid_Transporter"/>
</dbReference>
<dbReference type="Gene3D" id="1.20.1740.10">
    <property type="entry name" value="Amino acid/polyamine transporter I"/>
    <property type="match status" value="1"/>
</dbReference>
<keyword evidence="4 6" id="KW-0472">Membrane</keyword>
<proteinExistence type="predicted"/>
<evidence type="ECO:0000256" key="6">
    <source>
        <dbReference type="SAM" id="Phobius"/>
    </source>
</evidence>
<evidence type="ECO:0000256" key="2">
    <source>
        <dbReference type="ARBA" id="ARBA00022692"/>
    </source>
</evidence>
<dbReference type="PIRSF" id="PIRSF006060">
    <property type="entry name" value="AA_transporter"/>
    <property type="match status" value="1"/>
</dbReference>
<feature type="transmembrane region" description="Helical" evidence="6">
    <location>
        <begin position="433"/>
        <end position="453"/>
    </location>
</feature>
<comment type="subcellular location">
    <subcellularLocation>
        <location evidence="1">Membrane</location>
        <topology evidence="1">Multi-pass membrane protein</topology>
    </subcellularLocation>
</comment>
<dbReference type="EMBL" id="JASNQZ010000004">
    <property type="protein sequence ID" value="KAL0958391.1"/>
    <property type="molecule type" value="Genomic_DNA"/>
</dbReference>
<gene>
    <name evidence="7" type="ORF">HGRIS_000532</name>
</gene>
<evidence type="ECO:0008006" key="9">
    <source>
        <dbReference type="Google" id="ProtNLM"/>
    </source>
</evidence>
<protein>
    <recommendedName>
        <fullName evidence="9">Amino acid transporter</fullName>
    </recommendedName>
</protein>
<reference evidence="8" key="1">
    <citation type="submission" date="2024-06" db="EMBL/GenBank/DDBJ databases">
        <title>Multi-omics analyses provide insights into the biosynthesis of the anticancer antibiotic pleurotin in Hohenbuehelia grisea.</title>
        <authorList>
            <person name="Weaver J.A."/>
            <person name="Alberti F."/>
        </authorList>
    </citation>
    <scope>NUCLEOTIDE SEQUENCE [LARGE SCALE GENOMIC DNA]</scope>
    <source>
        <strain evidence="8">T-177</strain>
    </source>
</reference>
<feature type="transmembrane region" description="Helical" evidence="6">
    <location>
        <begin position="143"/>
        <end position="163"/>
    </location>
</feature>
<feature type="transmembrane region" description="Helical" evidence="6">
    <location>
        <begin position="183"/>
        <end position="204"/>
    </location>
</feature>
<dbReference type="PANTHER" id="PTHR11785">
    <property type="entry name" value="AMINO ACID TRANSPORTER"/>
    <property type="match status" value="1"/>
</dbReference>
<feature type="transmembrane region" description="Helical" evidence="6">
    <location>
        <begin position="498"/>
        <end position="520"/>
    </location>
</feature>
<comment type="caution">
    <text evidence="7">The sequence shown here is derived from an EMBL/GenBank/DDBJ whole genome shotgun (WGS) entry which is preliminary data.</text>
</comment>
<evidence type="ECO:0000256" key="4">
    <source>
        <dbReference type="ARBA" id="ARBA00023136"/>
    </source>
</evidence>
<feature type="region of interest" description="Disordered" evidence="5">
    <location>
        <begin position="1"/>
        <end position="34"/>
    </location>
</feature>
<organism evidence="7 8">
    <name type="scientific">Hohenbuehelia grisea</name>
    <dbReference type="NCBI Taxonomy" id="104357"/>
    <lineage>
        <taxon>Eukaryota</taxon>
        <taxon>Fungi</taxon>
        <taxon>Dikarya</taxon>
        <taxon>Basidiomycota</taxon>
        <taxon>Agaricomycotina</taxon>
        <taxon>Agaricomycetes</taxon>
        <taxon>Agaricomycetidae</taxon>
        <taxon>Agaricales</taxon>
        <taxon>Pleurotineae</taxon>
        <taxon>Pleurotaceae</taxon>
        <taxon>Hohenbuehelia</taxon>
    </lineage>
</organism>
<dbReference type="Proteomes" id="UP001556367">
    <property type="component" value="Unassembled WGS sequence"/>
</dbReference>
<evidence type="ECO:0000256" key="3">
    <source>
        <dbReference type="ARBA" id="ARBA00022989"/>
    </source>
</evidence>
<dbReference type="InterPro" id="IPR002293">
    <property type="entry name" value="AA/rel_permease1"/>
</dbReference>
<feature type="transmembrane region" description="Helical" evidence="6">
    <location>
        <begin position="259"/>
        <end position="281"/>
    </location>
</feature>
<feature type="transmembrane region" description="Helical" evidence="6">
    <location>
        <begin position="66"/>
        <end position="86"/>
    </location>
</feature>
<name>A0ABR3JTC2_9AGAR</name>
<evidence type="ECO:0000313" key="7">
    <source>
        <dbReference type="EMBL" id="KAL0958391.1"/>
    </source>
</evidence>
<feature type="transmembrane region" description="Helical" evidence="6">
    <location>
        <begin position="98"/>
        <end position="122"/>
    </location>
</feature>
<feature type="compositionally biased region" description="Basic and acidic residues" evidence="5">
    <location>
        <begin position="9"/>
        <end position="23"/>
    </location>
</feature>
<sequence length="556" mass="61311">MNQSSFPQPHEDDPLLAESRETSRGPFVNRLPDHETLAPLQVHRDSETDTSLGEQFDNVPREKRQLGTMSAIFLIFNRVIGTGIYATPSNILRSSGSVGIALLMWLIGASIAATGTAVYIELGTGLPRSGGEKNYLEFIYQRPKFFVTCVYSIYAIIMGTAAANSLVFAEYIAHAFELELSQAVLRTIAVLCLSFVVTLHGCFLKAGIRIQNTLGALKLVVLTGIALSGIFCLIGVPGFKLHEGYELPDNFSWDKFWEGSGTGANGFVTGLYNVIWSFIGYSNANYALSEIKNPVKTIKRAAPIAMMSVTGVYLLVNIAYFAVVSKADILGSRQIIAALFFRNLFGPTAGKALSIFIALSTLGNLLAGQFTQGRVIQELGREGILPYASFFSSNKPFGAPLAGLFTQYLVSCAFIIGPPVGDVYQFLINTSSYSLSIINTLVSIGLLLLYTPAFREWNWNPPFHAWRPVIVLFFLSNILLVVIPILPPAPGRRVYEHLPYWLHVVVAFAVSIAGMVYWYIWCKWLPSRNGYQLERTWVLQEDGVSRCVLRKLPSPT</sequence>
<keyword evidence="2 6" id="KW-0812">Transmembrane</keyword>
<keyword evidence="8" id="KW-1185">Reference proteome</keyword>
<feature type="transmembrane region" description="Helical" evidence="6">
    <location>
        <begin position="302"/>
        <end position="324"/>
    </location>
</feature>
<dbReference type="PANTHER" id="PTHR11785:SF498">
    <property type="entry name" value="HIGH-AFFINITY METHIONINE PERMEASE"/>
    <property type="match status" value="1"/>
</dbReference>
<feature type="transmembrane region" description="Helical" evidence="6">
    <location>
        <begin position="344"/>
        <end position="367"/>
    </location>
</feature>
<accession>A0ABR3JTC2</accession>
<evidence type="ECO:0000256" key="1">
    <source>
        <dbReference type="ARBA" id="ARBA00004141"/>
    </source>
</evidence>